<evidence type="ECO:0000259" key="18">
    <source>
        <dbReference type="PROSITE" id="PS50110"/>
    </source>
</evidence>
<dbReference type="SUPFAM" id="SSF52172">
    <property type="entry name" value="CheY-like"/>
    <property type="match status" value="3"/>
</dbReference>
<evidence type="ECO:0000256" key="15">
    <source>
        <dbReference type="SAM" id="Coils"/>
    </source>
</evidence>
<dbReference type="STRING" id="1236976.JCM16418_4708"/>
<dbReference type="CDD" id="cd19411">
    <property type="entry name" value="MCP2201-like_sensor"/>
    <property type="match status" value="1"/>
</dbReference>
<dbReference type="OrthoDB" id="9790669at2"/>
<dbReference type="InterPro" id="IPR001789">
    <property type="entry name" value="Sig_transdc_resp-reg_receiver"/>
</dbReference>
<keyword evidence="7" id="KW-0808">Transferase</keyword>
<feature type="modified residue" description="4-aspartylphosphate" evidence="14">
    <location>
        <position position="1162"/>
    </location>
</feature>
<evidence type="ECO:0000256" key="12">
    <source>
        <dbReference type="ARBA" id="ARBA00023136"/>
    </source>
</evidence>
<dbReference type="SMART" id="SM00448">
    <property type="entry name" value="REC"/>
    <property type="match status" value="3"/>
</dbReference>
<dbReference type="Gene3D" id="3.40.50.2300">
    <property type="match status" value="3"/>
</dbReference>
<dbReference type="InterPro" id="IPR004358">
    <property type="entry name" value="Sig_transdc_His_kin-like_C"/>
</dbReference>
<dbReference type="Proteomes" id="UP000019364">
    <property type="component" value="Unassembled WGS sequence"/>
</dbReference>
<dbReference type="Pfam" id="PF00072">
    <property type="entry name" value="Response_reg"/>
    <property type="match status" value="3"/>
</dbReference>
<dbReference type="RefSeq" id="WP_036652978.1">
    <property type="nucleotide sequence ID" value="NZ_BAVZ01000025.1"/>
</dbReference>
<dbReference type="CDD" id="cd06225">
    <property type="entry name" value="HAMP"/>
    <property type="match status" value="1"/>
</dbReference>
<dbReference type="InterPro" id="IPR003018">
    <property type="entry name" value="GAF"/>
</dbReference>
<dbReference type="FunFam" id="3.30.565.10:FF:000010">
    <property type="entry name" value="Sensor histidine kinase RcsC"/>
    <property type="match status" value="1"/>
</dbReference>
<dbReference type="Gene3D" id="3.30.450.40">
    <property type="match status" value="1"/>
</dbReference>
<feature type="domain" description="ELM2" evidence="20">
    <location>
        <begin position="430"/>
        <end position="529"/>
    </location>
</feature>
<comment type="subcellular location">
    <subcellularLocation>
        <location evidence="2">Cell membrane</location>
        <topology evidence="2">Multi-pass membrane protein</topology>
    </subcellularLocation>
</comment>
<feature type="modified residue" description="4-aspartylphosphate" evidence="14">
    <location>
        <position position="893"/>
    </location>
</feature>
<dbReference type="SUPFAM" id="SSF47384">
    <property type="entry name" value="Homodimeric domain of signal transducing histidine kinase"/>
    <property type="match status" value="1"/>
</dbReference>
<gene>
    <name evidence="21" type="ORF">JCM16418_4708</name>
</gene>
<dbReference type="InterPro" id="IPR036097">
    <property type="entry name" value="HisK_dim/P_sf"/>
</dbReference>
<keyword evidence="22" id="KW-1185">Reference proteome</keyword>
<dbReference type="SUPFAM" id="SSF55874">
    <property type="entry name" value="ATPase domain of HSP90 chaperone/DNA topoisomerase II/histidine kinase"/>
    <property type="match status" value="1"/>
</dbReference>
<evidence type="ECO:0000256" key="10">
    <source>
        <dbReference type="ARBA" id="ARBA00022840"/>
    </source>
</evidence>
<keyword evidence="9 21" id="KW-0418">Kinase</keyword>
<dbReference type="InterPro" id="IPR003661">
    <property type="entry name" value="HisK_dim/P_dom"/>
</dbReference>
<evidence type="ECO:0000256" key="16">
    <source>
        <dbReference type="SAM" id="Phobius"/>
    </source>
</evidence>
<dbReference type="InterPro" id="IPR029016">
    <property type="entry name" value="GAF-like_dom_sf"/>
</dbReference>
<evidence type="ECO:0000256" key="3">
    <source>
        <dbReference type="ARBA" id="ARBA00006402"/>
    </source>
</evidence>
<organism evidence="21 22">
    <name type="scientific">Paenibacillus pini JCM 16418</name>
    <dbReference type="NCBI Taxonomy" id="1236976"/>
    <lineage>
        <taxon>Bacteria</taxon>
        <taxon>Bacillati</taxon>
        <taxon>Bacillota</taxon>
        <taxon>Bacilli</taxon>
        <taxon>Bacillales</taxon>
        <taxon>Paenibacillaceae</taxon>
        <taxon>Paenibacillus</taxon>
    </lineage>
</organism>
<keyword evidence="10" id="KW-0067">ATP-binding</keyword>
<feature type="domain" description="Response regulatory" evidence="18">
    <location>
        <begin position="844"/>
        <end position="957"/>
    </location>
</feature>
<dbReference type="eggNOG" id="COG4251">
    <property type="taxonomic scope" value="Bacteria"/>
</dbReference>
<proteinExistence type="inferred from homology"/>
<dbReference type="CDD" id="cd17546">
    <property type="entry name" value="REC_hyHK_CKI1_RcsC-like"/>
    <property type="match status" value="1"/>
</dbReference>
<comment type="similarity">
    <text evidence="3">In the N-terminal section; belongs to the phytochrome family.</text>
</comment>
<dbReference type="PROSITE" id="PS50885">
    <property type="entry name" value="HAMP"/>
    <property type="match status" value="1"/>
</dbReference>
<keyword evidence="15" id="KW-0175">Coiled coil</keyword>
<feature type="transmembrane region" description="Helical" evidence="16">
    <location>
        <begin position="6"/>
        <end position="26"/>
    </location>
</feature>
<feature type="coiled-coil region" evidence="15">
    <location>
        <begin position="434"/>
        <end position="531"/>
    </location>
</feature>
<keyword evidence="12 16" id="KW-0472">Membrane</keyword>
<keyword evidence="8" id="KW-0547">Nucleotide-binding</keyword>
<evidence type="ECO:0000256" key="11">
    <source>
        <dbReference type="ARBA" id="ARBA00023012"/>
    </source>
</evidence>
<evidence type="ECO:0000256" key="9">
    <source>
        <dbReference type="ARBA" id="ARBA00022777"/>
    </source>
</evidence>
<dbReference type="Gene3D" id="1.10.287.130">
    <property type="match status" value="1"/>
</dbReference>
<keyword evidence="11" id="KW-0902">Two-component regulatory system</keyword>
<dbReference type="SMART" id="SM00387">
    <property type="entry name" value="HATPase_c"/>
    <property type="match status" value="1"/>
</dbReference>
<evidence type="ECO:0000259" key="17">
    <source>
        <dbReference type="PROSITE" id="PS50109"/>
    </source>
</evidence>
<feature type="domain" description="Histidine kinase" evidence="17">
    <location>
        <begin position="545"/>
        <end position="776"/>
    </location>
</feature>
<dbReference type="Pfam" id="PF00512">
    <property type="entry name" value="HisKA"/>
    <property type="match status" value="1"/>
</dbReference>
<dbReference type="Pfam" id="PF12729">
    <property type="entry name" value="4HB_MCP_1"/>
    <property type="match status" value="1"/>
</dbReference>
<name>W7YTI3_9BACL</name>
<protein>
    <recommendedName>
        <fullName evidence="13">Circadian input-output histidine kinase CikA</fullName>
        <ecNumber evidence="4">2.7.13.3</ecNumber>
    </recommendedName>
</protein>
<evidence type="ECO:0000256" key="6">
    <source>
        <dbReference type="ARBA" id="ARBA00022553"/>
    </source>
</evidence>
<evidence type="ECO:0000256" key="14">
    <source>
        <dbReference type="PROSITE-ProRule" id="PRU00169"/>
    </source>
</evidence>
<dbReference type="EMBL" id="BAVZ01000025">
    <property type="protein sequence ID" value="GAF10498.1"/>
    <property type="molecule type" value="Genomic_DNA"/>
</dbReference>
<evidence type="ECO:0000313" key="21">
    <source>
        <dbReference type="EMBL" id="GAF10498.1"/>
    </source>
</evidence>
<comment type="catalytic activity">
    <reaction evidence="1">
        <text>ATP + protein L-histidine = ADP + protein N-phospho-L-histidine.</text>
        <dbReference type="EC" id="2.7.13.3"/>
    </reaction>
</comment>
<dbReference type="PROSITE" id="PS50110">
    <property type="entry name" value="RESPONSE_REGULATORY"/>
    <property type="match status" value="3"/>
</dbReference>
<evidence type="ECO:0000313" key="22">
    <source>
        <dbReference type="Proteomes" id="UP000019364"/>
    </source>
</evidence>
<feature type="domain" description="HAMP" evidence="19">
    <location>
        <begin position="231"/>
        <end position="260"/>
    </location>
</feature>
<dbReference type="Pfam" id="PF13185">
    <property type="entry name" value="GAF_2"/>
    <property type="match status" value="1"/>
</dbReference>
<keyword evidence="6 14" id="KW-0597">Phosphoprotein</keyword>
<dbReference type="SUPFAM" id="SSF55781">
    <property type="entry name" value="GAF domain-like"/>
    <property type="match status" value="1"/>
</dbReference>
<dbReference type="InterPro" id="IPR003594">
    <property type="entry name" value="HATPase_dom"/>
</dbReference>
<accession>W7YTI3</accession>
<feature type="domain" description="Response regulatory" evidence="18">
    <location>
        <begin position="1112"/>
        <end position="1229"/>
    </location>
</feature>
<dbReference type="InterPro" id="IPR036890">
    <property type="entry name" value="HATPase_C_sf"/>
</dbReference>
<dbReference type="eggNOG" id="COG0745">
    <property type="taxonomic scope" value="Bacteria"/>
</dbReference>
<dbReference type="InterPro" id="IPR000949">
    <property type="entry name" value="ELM2_dom"/>
</dbReference>
<dbReference type="EC" id="2.7.13.3" evidence="4"/>
<dbReference type="CDD" id="cd00082">
    <property type="entry name" value="HisKA"/>
    <property type="match status" value="1"/>
</dbReference>
<keyword evidence="16" id="KW-1133">Transmembrane helix</keyword>
<dbReference type="InterPro" id="IPR011006">
    <property type="entry name" value="CheY-like_superfamily"/>
</dbReference>
<dbReference type="GO" id="GO:0005886">
    <property type="term" value="C:plasma membrane"/>
    <property type="evidence" value="ECO:0007669"/>
    <property type="project" value="UniProtKB-SubCell"/>
</dbReference>
<dbReference type="PROSITE" id="PS50109">
    <property type="entry name" value="HIS_KIN"/>
    <property type="match status" value="1"/>
</dbReference>
<dbReference type="InterPro" id="IPR003660">
    <property type="entry name" value="HAMP_dom"/>
</dbReference>
<evidence type="ECO:0000256" key="1">
    <source>
        <dbReference type="ARBA" id="ARBA00000085"/>
    </source>
</evidence>
<dbReference type="eggNOG" id="COG0784">
    <property type="taxonomic scope" value="Bacteria"/>
</dbReference>
<evidence type="ECO:0000256" key="5">
    <source>
        <dbReference type="ARBA" id="ARBA00022475"/>
    </source>
</evidence>
<dbReference type="GO" id="GO:0000155">
    <property type="term" value="F:phosphorelay sensor kinase activity"/>
    <property type="evidence" value="ECO:0007669"/>
    <property type="project" value="InterPro"/>
</dbReference>
<keyword evidence="5" id="KW-1003">Cell membrane</keyword>
<dbReference type="CDD" id="cd00156">
    <property type="entry name" value="REC"/>
    <property type="match status" value="1"/>
</dbReference>
<evidence type="ECO:0000259" key="20">
    <source>
        <dbReference type="PROSITE" id="PS51156"/>
    </source>
</evidence>
<evidence type="ECO:0000256" key="8">
    <source>
        <dbReference type="ARBA" id="ARBA00022741"/>
    </source>
</evidence>
<dbReference type="Gene3D" id="3.30.565.10">
    <property type="entry name" value="Histidine kinase-like ATPase, C-terminal domain"/>
    <property type="match status" value="1"/>
</dbReference>
<evidence type="ECO:0000256" key="13">
    <source>
        <dbReference type="ARBA" id="ARBA00074306"/>
    </source>
</evidence>
<dbReference type="PANTHER" id="PTHR45339">
    <property type="entry name" value="HYBRID SIGNAL TRANSDUCTION HISTIDINE KINASE J"/>
    <property type="match status" value="1"/>
</dbReference>
<feature type="domain" description="Response regulatory" evidence="18">
    <location>
        <begin position="966"/>
        <end position="1082"/>
    </location>
</feature>
<keyword evidence="16" id="KW-0812">Transmembrane</keyword>
<dbReference type="SMART" id="SM00388">
    <property type="entry name" value="HisKA"/>
    <property type="match status" value="1"/>
</dbReference>
<evidence type="ECO:0000259" key="19">
    <source>
        <dbReference type="PROSITE" id="PS50885"/>
    </source>
</evidence>
<evidence type="ECO:0000256" key="2">
    <source>
        <dbReference type="ARBA" id="ARBA00004651"/>
    </source>
</evidence>
<dbReference type="Gene3D" id="6.10.340.10">
    <property type="match status" value="1"/>
</dbReference>
<evidence type="ECO:0000256" key="7">
    <source>
        <dbReference type="ARBA" id="ARBA00022679"/>
    </source>
</evidence>
<comment type="caution">
    <text evidence="21">The sequence shown here is derived from an EMBL/GenBank/DDBJ whole genome shotgun (WGS) entry which is preliminary data.</text>
</comment>
<dbReference type="InterPro" id="IPR005467">
    <property type="entry name" value="His_kinase_dom"/>
</dbReference>
<dbReference type="InterPro" id="IPR047347">
    <property type="entry name" value="YvaQ-like_sensor"/>
</dbReference>
<reference evidence="21 22" key="1">
    <citation type="journal article" date="2014" name="Genome Announc.">
        <title>Draft Genome Sequence of Paenibacillus pini JCM 16418T, Isolated from the Rhizosphere of Pine Tree.</title>
        <authorList>
            <person name="Yuki M."/>
            <person name="Oshima K."/>
            <person name="Suda W."/>
            <person name="Oshida Y."/>
            <person name="Kitamura K."/>
            <person name="Iida Y."/>
            <person name="Hattori M."/>
            <person name="Ohkuma M."/>
        </authorList>
    </citation>
    <scope>NUCLEOTIDE SEQUENCE [LARGE SCALE GENOMIC DNA]</scope>
    <source>
        <strain evidence="21 22">JCM 16418</strain>
    </source>
</reference>
<feature type="transmembrane region" description="Helical" evidence="16">
    <location>
        <begin position="185"/>
        <end position="205"/>
    </location>
</feature>
<dbReference type="InterPro" id="IPR024478">
    <property type="entry name" value="HlyB_4HB_MCP"/>
</dbReference>
<dbReference type="PRINTS" id="PR00344">
    <property type="entry name" value="BCTRLSENSOR"/>
</dbReference>
<dbReference type="PROSITE" id="PS51156">
    <property type="entry name" value="ELM2"/>
    <property type="match status" value="1"/>
</dbReference>
<sequence length="1231" mass="139059">MKIKSKLIIGFSVLMIIMVGLTVVGYDRLNYMNKQVDQMYQDRYLKVRNSTSIRSEVNNVSRSLVNLLLNRGSSVESEEIEMKAMIARGNKNLKTVLSRDLSPEEKQMVDRVQIAWNQFLDYQVKEVGLIAEDKLAEANNYRNSTGLPVQIETLASVNELAKYQDMQIDKEIKVVKDANQRSIQITAAMMIIGLLLGLGVILWVIPSITKGLNVVNMMISSFGKGHMKAIRRIKVTSKDEIGEVARVFKDIAEDLEEKQELEAVYLQAQHDQNWLSSNTSRVTELLQGINSRKQLSQMFISEFTPIFKSNYGALYIVDDNNPDLLILSGSYAGEGDQTPRNQINLGEGFVGQSGLDRKPILAELPENYVSISSAFGAVSPTHLMVYPVIFEDELLGVIEFASFQPYKELKQKLAAQLSVSLGIIINNINRRVRVEELLRESQALTEELQCQSEELQTQQEELRRSNENLEEQTEALKNSEDLLQRQQEELEHYNTDLVAKTRTLEEQMQELEEKNIQIEESKSRLEQQAMQLAVTSKYKSEFLANMSHELRTPLNSLLILSQLLSENKEGNLTAKQSEYAHTIYMSGADLLKMIDEILDLSKVDAGKMQVNRESIHLMDWKGFVNQNFVPLANKKQIALKMNYEDNLPETIITDGHRVKQILRNLLSNAFKFTTQGSVTFGVKRADSHKLPSYLYRDRSYLAITIKDTGIGIPQNKTDLIFEAFQQVDGTTSRKYGGTGLGLSISRELSRLLGGGIEVQSVEGAGSCFTLYLPMTETDADYMERSGEGAATMEQTTEGNKVMLLPSANRDVSIEEMEEAEAEAQSAAAEPVEDDRNHITDKDKVLLIIEDDINFSNILLDMARNRGFKGIVAAQGDIGLKFAQSYLPDAIILDIQLPVMDGWSILGELKSSASTRHIPVHIVSVVDEVKQGLMMGAIAYLKKPSSKLALEKAFSHIESYTEKTVKHLLIVEDDQIQQNAIIELIDHDDVSITAVSTGREALAELRKQHYDSMVLDLMLSDMTGFELLDQIQNDDDLGDLPIIIYTGKDLDSKEEMELRKYAESIIIKDVKSPERLLDETTLFLHRVEANMPEDKRKILQKLHNKEVLFEGKRILLVDDDIRNVFALSSVLESYDMDVTFAENGREAIELLTSGKEYDLVLMDMMMPEMDGYEAMRLIRKMPQFLKLPIIALTAKAMKEDRSKCIEAGASDYVKKPIQTEQLLSLMRVWLYS</sequence>
<dbReference type="GO" id="GO:0005524">
    <property type="term" value="F:ATP binding"/>
    <property type="evidence" value="ECO:0007669"/>
    <property type="project" value="UniProtKB-KW"/>
</dbReference>
<dbReference type="AlphaFoldDB" id="W7YTI3"/>
<evidence type="ECO:0000256" key="4">
    <source>
        <dbReference type="ARBA" id="ARBA00012438"/>
    </source>
</evidence>
<dbReference type="CDD" id="cd16922">
    <property type="entry name" value="HATPase_EvgS-ArcB-TorS-like"/>
    <property type="match status" value="1"/>
</dbReference>
<dbReference type="PANTHER" id="PTHR45339:SF1">
    <property type="entry name" value="HYBRID SIGNAL TRANSDUCTION HISTIDINE KINASE J"/>
    <property type="match status" value="1"/>
</dbReference>
<dbReference type="Pfam" id="PF02518">
    <property type="entry name" value="HATPase_c"/>
    <property type="match status" value="1"/>
</dbReference>
<feature type="modified residue" description="4-aspartylphosphate" evidence="14">
    <location>
        <position position="1015"/>
    </location>
</feature>